<evidence type="ECO:0000313" key="3">
    <source>
        <dbReference type="RefSeq" id="XP_046594267.1"/>
    </source>
</evidence>
<organism evidence="2 5">
    <name type="scientific">Neodiprion lecontei</name>
    <name type="common">Redheaded pine sawfly</name>
    <dbReference type="NCBI Taxonomy" id="441921"/>
    <lineage>
        <taxon>Eukaryota</taxon>
        <taxon>Metazoa</taxon>
        <taxon>Ecdysozoa</taxon>
        <taxon>Arthropoda</taxon>
        <taxon>Hexapoda</taxon>
        <taxon>Insecta</taxon>
        <taxon>Pterygota</taxon>
        <taxon>Neoptera</taxon>
        <taxon>Endopterygota</taxon>
        <taxon>Hymenoptera</taxon>
        <taxon>Tenthredinoidea</taxon>
        <taxon>Diprionidae</taxon>
        <taxon>Diprioninae</taxon>
        <taxon>Neodiprion</taxon>
    </lineage>
</organism>
<evidence type="ECO:0000313" key="2">
    <source>
        <dbReference type="Proteomes" id="UP000829291"/>
    </source>
</evidence>
<evidence type="ECO:0000256" key="1">
    <source>
        <dbReference type="SAM" id="MobiDB-lite"/>
    </source>
</evidence>
<dbReference type="RefSeq" id="XP_046594267.1">
    <property type="nucleotide sequence ID" value="XM_046738311.1"/>
</dbReference>
<dbReference type="Proteomes" id="UP000829291">
    <property type="component" value="Chromosome 4"/>
</dbReference>
<protein>
    <submittedName>
        <fullName evidence="3 4">Uncharacterized protein LOC124294154 isoform X2</fullName>
    </submittedName>
    <submittedName>
        <fullName evidence="5">Uncharacterized protein LOC124294213 isoform X2</fullName>
    </submittedName>
</protein>
<feature type="region of interest" description="Disordered" evidence="1">
    <location>
        <begin position="80"/>
        <end position="102"/>
    </location>
</feature>
<name>A0ABM3G3S4_NEOLC</name>
<evidence type="ECO:0000313" key="4">
    <source>
        <dbReference type="RefSeq" id="XP_046594268.1"/>
    </source>
</evidence>
<gene>
    <name evidence="5" type="primary">LOC124294213</name>
    <name evidence="3 4" type="synonym">LOC124294154</name>
</gene>
<dbReference type="GeneID" id="124294213"/>
<keyword evidence="2" id="KW-1185">Reference proteome</keyword>
<sequence length="102" mass="12111">MQLKNLRLKQHIHRLLELDCVQKSSIELIICRIWKNAHANEPTSLNPLEYGWMEMENRYVFKWFEGDQLPCFVSDLILNPEESDLEDEDDLSLSEDDSEDEN</sequence>
<accession>A0ABM3G3S4</accession>
<dbReference type="Proteomes" id="UP000829291">
    <property type="component" value="Chromosome 1"/>
</dbReference>
<proteinExistence type="predicted"/>
<dbReference type="RefSeq" id="XP_046594917.1">
    <property type="nucleotide sequence ID" value="XM_046738961.1"/>
</dbReference>
<evidence type="ECO:0000313" key="5">
    <source>
        <dbReference type="RefSeq" id="XP_046594917.1"/>
    </source>
</evidence>
<reference evidence="3 4" key="1">
    <citation type="submission" date="2025-05" db="UniProtKB">
        <authorList>
            <consortium name="RefSeq"/>
        </authorList>
    </citation>
    <scope>IDENTIFICATION</scope>
    <source>
        <tissue evidence="3 4">Thorax and Abdomen</tissue>
    </source>
</reference>
<feature type="compositionally biased region" description="Acidic residues" evidence="1">
    <location>
        <begin position="81"/>
        <end position="102"/>
    </location>
</feature>
<dbReference type="RefSeq" id="XP_046594268.1">
    <property type="nucleotide sequence ID" value="XM_046738312.1"/>
</dbReference>